<evidence type="ECO:0000256" key="2">
    <source>
        <dbReference type="ARBA" id="ARBA00007400"/>
    </source>
</evidence>
<feature type="region of interest" description="Disordered" evidence="9">
    <location>
        <begin position="667"/>
        <end position="711"/>
    </location>
</feature>
<feature type="transmembrane region" description="Helical" evidence="10">
    <location>
        <begin position="303"/>
        <end position="321"/>
    </location>
</feature>
<dbReference type="GO" id="GO:0009103">
    <property type="term" value="P:lipopolysaccharide biosynthetic process"/>
    <property type="evidence" value="ECO:0007669"/>
    <property type="project" value="TreeGrafter"/>
</dbReference>
<evidence type="ECO:0000256" key="7">
    <source>
        <dbReference type="ARBA" id="ARBA00023136"/>
    </source>
</evidence>
<dbReference type="InterPro" id="IPR050879">
    <property type="entry name" value="Acyltransferase_3"/>
</dbReference>
<dbReference type="OrthoDB" id="9796461at2"/>
<reference evidence="12 13" key="1">
    <citation type="submission" date="2018-10" db="EMBL/GenBank/DDBJ databases">
        <title>Phylogenomics of Brevibacillus.</title>
        <authorList>
            <person name="Dunlap C."/>
        </authorList>
    </citation>
    <scope>NUCLEOTIDE SEQUENCE [LARGE SCALE GENOMIC DNA]</scope>
    <source>
        <strain evidence="12 13">DSM 100115</strain>
    </source>
</reference>
<sequence>MPEPIKGSNSRYMPGIDGLRALAVLAVIIYHVNYNWAPGGLLGVGIFFVLSGYLITDLLIAQWSRHGRLDMKDFWLRRARRLLPALLLLLAVVSVSVALFVPEQMGRLRGDVWAAIFYVSNWWLVFSEVSYFEKFGPPSPLGHLWSLAVEEQFYLIWPLLVAFGLSMLRRRGPLVMLTLALAAGSAILMAVLYVPGEDPSRIYYGTDTRVFALLIGAALAMVWPSRKLTANLSGKARLVLDSVGGASLAILLLSIWKTNQYDDFLYQGGLVLLSVASAVLVAVLAHPASVLARWMGCKPLRWLGVRSYGIYLWHYPVIVLTSPTVVEDGGWSAVLRALLQLTVCIVLAALSWKYVEEPIRHGALGRLWTKLGSAKKQGASRRSTRILATGCAFGLCVIYFGVATLTSGASAGDSFPQPKPVESSSAAEDAGKKQQAAESAGKLHGPQVPVAVKKPDPTAKPDNQTAAKPKNETKPNPTKPAAGSTKPMQNQDNSADSKQPKASDAPVVAIHSGKGITAIGDSVMLDVQPYLEKLLPGIVIDGKVGRQMSQAPEAIAALKAQGRLGNRVIIELGTNGSFSKGQLDKLLQALDGVEQIIVINTRVPKPWESVVNQTLAEVAAAHPNIKLIDWHAASAGKNSYFYKDGVHLNSEGARAYALLVASALAPAKAEMENEAEAPQPNEQKPQQPATQEDSTQEHAQKEPQEAEEAQS</sequence>
<dbReference type="EMBL" id="RHHS01000015">
    <property type="protein sequence ID" value="RNB59051.1"/>
    <property type="molecule type" value="Genomic_DNA"/>
</dbReference>
<dbReference type="GO" id="GO:0005886">
    <property type="term" value="C:plasma membrane"/>
    <property type="evidence" value="ECO:0007669"/>
    <property type="project" value="UniProtKB-SubCell"/>
</dbReference>
<proteinExistence type="inferred from homology"/>
<dbReference type="PANTHER" id="PTHR23028">
    <property type="entry name" value="ACETYLTRANSFERASE"/>
    <property type="match status" value="1"/>
</dbReference>
<feature type="transmembrane region" description="Helical" evidence="10">
    <location>
        <begin position="175"/>
        <end position="196"/>
    </location>
</feature>
<evidence type="ECO:0000256" key="8">
    <source>
        <dbReference type="ARBA" id="ARBA00023315"/>
    </source>
</evidence>
<evidence type="ECO:0000256" key="9">
    <source>
        <dbReference type="SAM" id="MobiDB-lite"/>
    </source>
</evidence>
<dbReference type="Proteomes" id="UP000268829">
    <property type="component" value="Unassembled WGS sequence"/>
</dbReference>
<feature type="transmembrane region" description="Helical" evidence="10">
    <location>
        <begin position="386"/>
        <end position="409"/>
    </location>
</feature>
<keyword evidence="8" id="KW-0012">Acyltransferase</keyword>
<comment type="subcellular location">
    <subcellularLocation>
        <location evidence="1">Cell membrane</location>
        <topology evidence="1">Multi-pass membrane protein</topology>
    </subcellularLocation>
</comment>
<feature type="transmembrane region" description="Helical" evidence="10">
    <location>
        <begin position="238"/>
        <end position="256"/>
    </location>
</feature>
<feature type="transmembrane region" description="Helical" evidence="10">
    <location>
        <begin position="208"/>
        <end position="226"/>
    </location>
</feature>
<comment type="caution">
    <text evidence="12">The sequence shown here is derived from an EMBL/GenBank/DDBJ whole genome shotgun (WGS) entry which is preliminary data.</text>
</comment>
<feature type="compositionally biased region" description="Polar residues" evidence="9">
    <location>
        <begin position="680"/>
        <end position="693"/>
    </location>
</feature>
<evidence type="ECO:0000313" key="13">
    <source>
        <dbReference type="Proteomes" id="UP000268829"/>
    </source>
</evidence>
<dbReference type="InterPro" id="IPR036514">
    <property type="entry name" value="SGNH_hydro_sf"/>
</dbReference>
<dbReference type="InterPro" id="IPR002656">
    <property type="entry name" value="Acyl_transf_3_dom"/>
</dbReference>
<feature type="domain" description="Acyltransferase 3" evidence="11">
    <location>
        <begin position="14"/>
        <end position="348"/>
    </location>
</feature>
<feature type="region of interest" description="Disordered" evidence="9">
    <location>
        <begin position="411"/>
        <end position="505"/>
    </location>
</feature>
<protein>
    <submittedName>
        <fullName evidence="12">Acetyltransferase</fullName>
    </submittedName>
</protein>
<feature type="transmembrane region" description="Helical" evidence="10">
    <location>
        <begin position="39"/>
        <end position="61"/>
    </location>
</feature>
<name>A0A3M8B6G0_9BACL</name>
<dbReference type="PANTHER" id="PTHR23028:SF53">
    <property type="entry name" value="ACYL_TRANSF_3 DOMAIN-CONTAINING PROTEIN"/>
    <property type="match status" value="1"/>
</dbReference>
<evidence type="ECO:0000256" key="10">
    <source>
        <dbReference type="SAM" id="Phobius"/>
    </source>
</evidence>
<dbReference type="RefSeq" id="WP_122903887.1">
    <property type="nucleotide sequence ID" value="NZ_RHHS01000015.1"/>
</dbReference>
<feature type="compositionally biased region" description="Basic and acidic residues" evidence="9">
    <location>
        <begin position="695"/>
        <end position="704"/>
    </location>
</feature>
<dbReference type="AlphaFoldDB" id="A0A3M8B6G0"/>
<feature type="transmembrane region" description="Helical" evidence="10">
    <location>
        <begin position="152"/>
        <end position="168"/>
    </location>
</feature>
<evidence type="ECO:0000256" key="1">
    <source>
        <dbReference type="ARBA" id="ARBA00004651"/>
    </source>
</evidence>
<dbReference type="Pfam" id="PF01757">
    <property type="entry name" value="Acyl_transf_3"/>
    <property type="match status" value="1"/>
</dbReference>
<dbReference type="Gene3D" id="3.40.50.1110">
    <property type="entry name" value="SGNH hydrolase"/>
    <property type="match status" value="1"/>
</dbReference>
<evidence type="ECO:0000313" key="12">
    <source>
        <dbReference type="EMBL" id="RNB59051.1"/>
    </source>
</evidence>
<evidence type="ECO:0000256" key="5">
    <source>
        <dbReference type="ARBA" id="ARBA00022692"/>
    </source>
</evidence>
<keyword evidence="5 10" id="KW-0812">Transmembrane</keyword>
<keyword evidence="7 10" id="KW-0472">Membrane</keyword>
<evidence type="ECO:0000256" key="3">
    <source>
        <dbReference type="ARBA" id="ARBA00022475"/>
    </source>
</evidence>
<dbReference type="CDD" id="cd01840">
    <property type="entry name" value="SGNH_hydrolase_yrhL_like"/>
    <property type="match status" value="1"/>
</dbReference>
<dbReference type="SUPFAM" id="SSF52266">
    <property type="entry name" value="SGNH hydrolase"/>
    <property type="match status" value="1"/>
</dbReference>
<keyword evidence="3" id="KW-1003">Cell membrane</keyword>
<feature type="compositionally biased region" description="Polar residues" evidence="9">
    <location>
        <begin position="486"/>
        <end position="497"/>
    </location>
</feature>
<accession>A0A3M8B6G0</accession>
<evidence type="ECO:0000256" key="4">
    <source>
        <dbReference type="ARBA" id="ARBA00022679"/>
    </source>
</evidence>
<feature type="transmembrane region" description="Helical" evidence="10">
    <location>
        <begin position="268"/>
        <end position="291"/>
    </location>
</feature>
<keyword evidence="6 10" id="KW-1133">Transmembrane helix</keyword>
<gene>
    <name evidence="12" type="ORF">EDM57_06140</name>
</gene>
<feature type="transmembrane region" description="Helical" evidence="10">
    <location>
        <begin position="12"/>
        <end position="33"/>
    </location>
</feature>
<evidence type="ECO:0000259" key="11">
    <source>
        <dbReference type="Pfam" id="PF01757"/>
    </source>
</evidence>
<organism evidence="12 13">
    <name type="scientific">Brevibacillus gelatini</name>
    <dbReference type="NCBI Taxonomy" id="1655277"/>
    <lineage>
        <taxon>Bacteria</taxon>
        <taxon>Bacillati</taxon>
        <taxon>Bacillota</taxon>
        <taxon>Bacilli</taxon>
        <taxon>Bacillales</taxon>
        <taxon>Paenibacillaceae</taxon>
        <taxon>Brevibacillus</taxon>
    </lineage>
</organism>
<comment type="similarity">
    <text evidence="2">Belongs to the acyltransferase 3 family.</text>
</comment>
<evidence type="ECO:0000256" key="6">
    <source>
        <dbReference type="ARBA" id="ARBA00022989"/>
    </source>
</evidence>
<dbReference type="GO" id="GO:0016747">
    <property type="term" value="F:acyltransferase activity, transferring groups other than amino-acyl groups"/>
    <property type="evidence" value="ECO:0007669"/>
    <property type="project" value="InterPro"/>
</dbReference>
<feature type="transmembrane region" description="Helical" evidence="10">
    <location>
        <begin position="82"/>
        <end position="101"/>
    </location>
</feature>
<keyword evidence="4 12" id="KW-0808">Transferase</keyword>
<keyword evidence="13" id="KW-1185">Reference proteome</keyword>
<feature type="transmembrane region" description="Helical" evidence="10">
    <location>
        <begin position="333"/>
        <end position="352"/>
    </location>
</feature>